<dbReference type="Pfam" id="PF00589">
    <property type="entry name" value="Phage_integrase"/>
    <property type="match status" value="1"/>
</dbReference>
<accession>A0A1H3L9J0</accession>
<evidence type="ECO:0000256" key="1">
    <source>
        <dbReference type="ARBA" id="ARBA00022908"/>
    </source>
</evidence>
<sequence>MGTVTKRQLKDGTTRYRAQVRVQRSGYPEFKQSKTFSKKSLADEWIKRTEAAIESDPERMLNPEVQLKQKTLREFILQYLDEADSFARTKTGALQHIASLDISEKNIYSLTRQDFSDYAIMRRKGDPAKGTDGVAPSTVLKDLSHIKAVIMHAEYVWGEPLESVLVEFEKALIGLQKARIVTKSKQRDRIPTAEELQTLTNHFYKNWRRVKNSTPMHLIIWFAIYTARREDEICTLRLDDYDDLNTQWLIRDAKNPKGSLGNHKYAHLEPKAINMIDEFLKPEVRNRMLELGYDKNYLIPVNTSTVSTYFTRACKSCGIEDLRFHDLRHEGATRYAEDGFTIPQLQTITLHESWNTLKRYVNLKKRGVRLEFDDAIRIAEENYNNFYKEWNKKQRYIASNDKNEAFNDDENIEVEFDFIKKHIELFIEIHKDNKYFKRIHVSKLNSKNPFAWDNLNKRFYAQDIQLSWVDWFVENGRVDWDELPEGSTHFSIKELTVVKKLKTRTYLWDSSIKGWIDSFGQYHLNEDQHIKENK</sequence>
<reference evidence="8" key="1">
    <citation type="submission" date="2016-10" db="EMBL/GenBank/DDBJ databases">
        <authorList>
            <person name="Varghese N."/>
            <person name="Submissions S."/>
        </authorList>
    </citation>
    <scope>NUCLEOTIDE SEQUENCE [LARGE SCALE GENOMIC DNA]</scope>
    <source>
        <strain evidence="8">ANC 5109</strain>
    </source>
</reference>
<keyword evidence="3" id="KW-0233">DNA recombination</keyword>
<dbReference type="AlphaFoldDB" id="A0A1H3L9J0"/>
<dbReference type="InterPro" id="IPR011010">
    <property type="entry name" value="DNA_brk_join_enz"/>
</dbReference>
<evidence type="ECO:0000313" key="8">
    <source>
        <dbReference type="Proteomes" id="UP000199035"/>
    </source>
</evidence>
<dbReference type="PROSITE" id="PS51900">
    <property type="entry name" value="CB"/>
    <property type="match status" value="1"/>
</dbReference>
<dbReference type="Gene3D" id="1.10.443.10">
    <property type="entry name" value="Intergrase catalytic core"/>
    <property type="match status" value="1"/>
</dbReference>
<dbReference type="InterPro" id="IPR050090">
    <property type="entry name" value="Tyrosine_recombinase_XerCD"/>
</dbReference>
<protein>
    <submittedName>
        <fullName evidence="7">Phage integrase family protein</fullName>
    </submittedName>
</protein>
<keyword evidence="8" id="KW-1185">Reference proteome</keyword>
<dbReference type="RefSeq" id="WP_092691308.1">
    <property type="nucleotide sequence ID" value="NZ_FNPK01000016.1"/>
</dbReference>
<dbReference type="EMBL" id="FNPK01000016">
    <property type="protein sequence ID" value="SDY61102.1"/>
    <property type="molecule type" value="Genomic_DNA"/>
</dbReference>
<keyword evidence="2 4" id="KW-0238">DNA-binding</keyword>
<dbReference type="STRING" id="595670.SAMN05421643_11680"/>
<dbReference type="InterPro" id="IPR013762">
    <property type="entry name" value="Integrase-like_cat_sf"/>
</dbReference>
<evidence type="ECO:0000259" key="6">
    <source>
        <dbReference type="PROSITE" id="PS51900"/>
    </source>
</evidence>
<gene>
    <name evidence="7" type="ORF">SAMN05421643_11680</name>
</gene>
<dbReference type="PROSITE" id="PS51898">
    <property type="entry name" value="TYR_RECOMBINASE"/>
    <property type="match status" value="1"/>
</dbReference>
<dbReference type="GO" id="GO:0006310">
    <property type="term" value="P:DNA recombination"/>
    <property type="evidence" value="ECO:0007669"/>
    <property type="project" value="UniProtKB-KW"/>
</dbReference>
<dbReference type="InterPro" id="IPR002104">
    <property type="entry name" value="Integrase_catalytic"/>
</dbReference>
<organism evidence="7 8">
    <name type="scientific">Acinetobacter kyonggiensis</name>
    <dbReference type="NCBI Taxonomy" id="595670"/>
    <lineage>
        <taxon>Bacteria</taxon>
        <taxon>Pseudomonadati</taxon>
        <taxon>Pseudomonadota</taxon>
        <taxon>Gammaproteobacteria</taxon>
        <taxon>Moraxellales</taxon>
        <taxon>Moraxellaceae</taxon>
        <taxon>Acinetobacter</taxon>
    </lineage>
</organism>
<evidence type="ECO:0000256" key="3">
    <source>
        <dbReference type="ARBA" id="ARBA00023172"/>
    </source>
</evidence>
<evidence type="ECO:0000256" key="4">
    <source>
        <dbReference type="PROSITE-ProRule" id="PRU01248"/>
    </source>
</evidence>
<evidence type="ECO:0000259" key="5">
    <source>
        <dbReference type="PROSITE" id="PS51898"/>
    </source>
</evidence>
<dbReference type="PANTHER" id="PTHR30349">
    <property type="entry name" value="PHAGE INTEGRASE-RELATED"/>
    <property type="match status" value="1"/>
</dbReference>
<dbReference type="InterPro" id="IPR044068">
    <property type="entry name" value="CB"/>
</dbReference>
<evidence type="ECO:0000313" key="7">
    <source>
        <dbReference type="EMBL" id="SDY61102.1"/>
    </source>
</evidence>
<dbReference type="GO" id="GO:0003677">
    <property type="term" value="F:DNA binding"/>
    <property type="evidence" value="ECO:0007669"/>
    <property type="project" value="UniProtKB-UniRule"/>
</dbReference>
<dbReference type="GO" id="GO:0015074">
    <property type="term" value="P:DNA integration"/>
    <property type="evidence" value="ECO:0007669"/>
    <property type="project" value="UniProtKB-KW"/>
</dbReference>
<proteinExistence type="predicted"/>
<dbReference type="SUPFAM" id="SSF56349">
    <property type="entry name" value="DNA breaking-rejoining enzymes"/>
    <property type="match status" value="1"/>
</dbReference>
<dbReference type="PANTHER" id="PTHR30349:SF64">
    <property type="entry name" value="PROPHAGE INTEGRASE INTD-RELATED"/>
    <property type="match status" value="1"/>
</dbReference>
<evidence type="ECO:0000256" key="2">
    <source>
        <dbReference type="ARBA" id="ARBA00023125"/>
    </source>
</evidence>
<feature type="domain" description="Core-binding (CB)" evidence="6">
    <location>
        <begin position="70"/>
        <end position="154"/>
    </location>
</feature>
<feature type="domain" description="Tyr recombinase" evidence="5">
    <location>
        <begin position="186"/>
        <end position="373"/>
    </location>
</feature>
<name>A0A1H3L9J0_9GAMM</name>
<dbReference type="CDD" id="cd00796">
    <property type="entry name" value="INT_Rci_Hp1_C"/>
    <property type="match status" value="1"/>
</dbReference>
<dbReference type="Proteomes" id="UP000199035">
    <property type="component" value="Unassembled WGS sequence"/>
</dbReference>
<keyword evidence="1" id="KW-0229">DNA integration</keyword>